<accession>A0A9D2SNL0</accession>
<evidence type="ECO:0000256" key="1">
    <source>
        <dbReference type="ARBA" id="ARBA00001946"/>
    </source>
</evidence>
<evidence type="ECO:0000313" key="6">
    <source>
        <dbReference type="Proteomes" id="UP000823891"/>
    </source>
</evidence>
<dbReference type="InterPro" id="IPR023214">
    <property type="entry name" value="HAD_sf"/>
</dbReference>
<reference evidence="5" key="1">
    <citation type="journal article" date="2021" name="PeerJ">
        <title>Extensive microbial diversity within the chicken gut microbiome revealed by metagenomics and culture.</title>
        <authorList>
            <person name="Gilroy R."/>
            <person name="Ravi A."/>
            <person name="Getino M."/>
            <person name="Pursley I."/>
            <person name="Horton D.L."/>
            <person name="Alikhan N.F."/>
            <person name="Baker D."/>
            <person name="Gharbi K."/>
            <person name="Hall N."/>
            <person name="Watson M."/>
            <person name="Adriaenssens E.M."/>
            <person name="Foster-Nyarko E."/>
            <person name="Jarju S."/>
            <person name="Secka A."/>
            <person name="Antonio M."/>
            <person name="Oren A."/>
            <person name="Chaudhuri R.R."/>
            <person name="La Ragione R."/>
            <person name="Hildebrand F."/>
            <person name="Pallen M.J."/>
        </authorList>
    </citation>
    <scope>NUCLEOTIDE SEQUENCE</scope>
    <source>
        <strain evidence="5">USAMLcec2-132</strain>
    </source>
</reference>
<dbReference type="PRINTS" id="PR00413">
    <property type="entry name" value="HADHALOGNASE"/>
</dbReference>
<dbReference type="PANTHER" id="PTHR46470:SF2">
    <property type="entry name" value="GLYCERALDEHYDE 3-PHOSPHATE PHOSPHATASE"/>
    <property type="match status" value="1"/>
</dbReference>
<dbReference type="GO" id="GO:0046872">
    <property type="term" value="F:metal ion binding"/>
    <property type="evidence" value="ECO:0007669"/>
    <property type="project" value="UniProtKB-KW"/>
</dbReference>
<dbReference type="Pfam" id="PF00702">
    <property type="entry name" value="Hydrolase"/>
    <property type="match status" value="1"/>
</dbReference>
<evidence type="ECO:0000256" key="3">
    <source>
        <dbReference type="ARBA" id="ARBA00022801"/>
    </source>
</evidence>
<dbReference type="GO" id="GO:0044281">
    <property type="term" value="P:small molecule metabolic process"/>
    <property type="evidence" value="ECO:0007669"/>
    <property type="project" value="UniProtKB-ARBA"/>
</dbReference>
<dbReference type="PANTHER" id="PTHR46470">
    <property type="entry name" value="N-ACYLNEURAMINATE-9-PHOSPHATASE"/>
    <property type="match status" value="1"/>
</dbReference>
<evidence type="ECO:0000256" key="4">
    <source>
        <dbReference type="ARBA" id="ARBA00022842"/>
    </source>
</evidence>
<dbReference type="Proteomes" id="UP000823891">
    <property type="component" value="Unassembled WGS sequence"/>
</dbReference>
<dbReference type="InterPro" id="IPR006439">
    <property type="entry name" value="HAD-SF_hydro_IA"/>
</dbReference>
<dbReference type="SUPFAM" id="SSF56784">
    <property type="entry name" value="HAD-like"/>
    <property type="match status" value="1"/>
</dbReference>
<dbReference type="NCBIfam" id="TIGR01509">
    <property type="entry name" value="HAD-SF-IA-v3"/>
    <property type="match status" value="1"/>
</dbReference>
<comment type="cofactor">
    <cofactor evidence="1">
        <name>Mg(2+)</name>
        <dbReference type="ChEBI" id="CHEBI:18420"/>
    </cofactor>
</comment>
<keyword evidence="3 5" id="KW-0378">Hydrolase</keyword>
<name>A0A9D2SNL0_9FIRM</name>
<dbReference type="SFLD" id="SFLDG01129">
    <property type="entry name" value="C1.5:_HAD__Beta-PGM__Phosphata"/>
    <property type="match status" value="1"/>
</dbReference>
<comment type="caution">
    <text evidence="5">The sequence shown here is derived from an EMBL/GenBank/DDBJ whole genome shotgun (WGS) entry which is preliminary data.</text>
</comment>
<evidence type="ECO:0000313" key="5">
    <source>
        <dbReference type="EMBL" id="HJC22964.1"/>
    </source>
</evidence>
<reference evidence="5" key="2">
    <citation type="submission" date="2021-04" db="EMBL/GenBank/DDBJ databases">
        <authorList>
            <person name="Gilroy R."/>
        </authorList>
    </citation>
    <scope>NUCLEOTIDE SEQUENCE</scope>
    <source>
        <strain evidence="5">USAMLcec2-132</strain>
    </source>
</reference>
<dbReference type="NCBIfam" id="TIGR01549">
    <property type="entry name" value="HAD-SF-IA-v1"/>
    <property type="match status" value="1"/>
</dbReference>
<dbReference type="GO" id="GO:0016791">
    <property type="term" value="F:phosphatase activity"/>
    <property type="evidence" value="ECO:0007669"/>
    <property type="project" value="TreeGrafter"/>
</dbReference>
<dbReference type="Gene3D" id="3.40.50.1000">
    <property type="entry name" value="HAD superfamily/HAD-like"/>
    <property type="match status" value="1"/>
</dbReference>
<dbReference type="SFLD" id="SFLDS00003">
    <property type="entry name" value="Haloacid_Dehalogenase"/>
    <property type="match status" value="1"/>
</dbReference>
<protein>
    <submittedName>
        <fullName evidence="5">HAD family hydrolase</fullName>
    </submittedName>
</protein>
<organism evidence="5 6">
    <name type="scientific">Candidatus Eisenbergiella merdavium</name>
    <dbReference type="NCBI Taxonomy" id="2838551"/>
    <lineage>
        <taxon>Bacteria</taxon>
        <taxon>Bacillati</taxon>
        <taxon>Bacillota</taxon>
        <taxon>Clostridia</taxon>
        <taxon>Lachnospirales</taxon>
        <taxon>Lachnospiraceae</taxon>
        <taxon>Eisenbergiella</taxon>
    </lineage>
</organism>
<dbReference type="InterPro" id="IPR051400">
    <property type="entry name" value="HAD-like_hydrolase"/>
</dbReference>
<evidence type="ECO:0000256" key="2">
    <source>
        <dbReference type="ARBA" id="ARBA00022723"/>
    </source>
</evidence>
<keyword evidence="2" id="KW-0479">Metal-binding</keyword>
<dbReference type="EMBL" id="DWWS01000018">
    <property type="protein sequence ID" value="HJC22964.1"/>
    <property type="molecule type" value="Genomic_DNA"/>
</dbReference>
<dbReference type="AlphaFoldDB" id="A0A9D2SNL0"/>
<sequence>MRYKNLVFDLYGTLVDIHTETDLDIMWEKTALYYGFYGARYTPEAFREAYLALTREQEGAAGQDYECFPELKIERIFERLFEEKGVYADRERLARNAAQLFRILSIEYLRLYPGVKEALAALRQEGHRLWLLSNAQRVFTAYEMEALGLSDCFDGIYISSDYGCRKPDRRFFDALLSEQGILPQEALMIGNDLQTDIAGGRNVGMKTLYIHSNLSSAQESAEGEGAEEAALADYRMEGADWFAVKKLIDEICLQR</sequence>
<dbReference type="Gene3D" id="1.20.120.710">
    <property type="entry name" value="Haloacid dehalogenase hydrolase-like domain"/>
    <property type="match status" value="1"/>
</dbReference>
<dbReference type="InterPro" id="IPR036412">
    <property type="entry name" value="HAD-like_sf"/>
</dbReference>
<keyword evidence="4" id="KW-0460">Magnesium</keyword>
<proteinExistence type="predicted"/>
<gene>
    <name evidence="5" type="ORF">H9761_04575</name>
</gene>